<evidence type="ECO:0000256" key="9">
    <source>
        <dbReference type="ARBA" id="ARBA00023033"/>
    </source>
</evidence>
<gene>
    <name evidence="12" type="ORF">K2173_015839</name>
</gene>
<dbReference type="GO" id="GO:0020037">
    <property type="term" value="F:heme binding"/>
    <property type="evidence" value="ECO:0007669"/>
    <property type="project" value="InterPro"/>
</dbReference>
<organism evidence="12 13">
    <name type="scientific">Erythroxylum novogranatense</name>
    <dbReference type="NCBI Taxonomy" id="1862640"/>
    <lineage>
        <taxon>Eukaryota</taxon>
        <taxon>Viridiplantae</taxon>
        <taxon>Streptophyta</taxon>
        <taxon>Embryophyta</taxon>
        <taxon>Tracheophyta</taxon>
        <taxon>Spermatophyta</taxon>
        <taxon>Magnoliopsida</taxon>
        <taxon>eudicotyledons</taxon>
        <taxon>Gunneridae</taxon>
        <taxon>Pentapetalae</taxon>
        <taxon>rosids</taxon>
        <taxon>fabids</taxon>
        <taxon>Malpighiales</taxon>
        <taxon>Erythroxylaceae</taxon>
        <taxon>Erythroxylum</taxon>
    </lineage>
</organism>
<keyword evidence="10" id="KW-0472">Membrane</keyword>
<comment type="subcellular location">
    <subcellularLocation>
        <location evidence="1">Membrane</location>
        <topology evidence="1">Single-pass membrane protein</topology>
    </subcellularLocation>
</comment>
<keyword evidence="7" id="KW-0560">Oxidoreductase</keyword>
<comment type="caution">
    <text evidence="12">The sequence shown here is derived from an EMBL/GenBank/DDBJ whole genome shotgun (WGS) entry which is preliminary data.</text>
</comment>
<dbReference type="EMBL" id="JAIWQS010000011">
    <property type="protein sequence ID" value="KAJ8750658.1"/>
    <property type="molecule type" value="Genomic_DNA"/>
</dbReference>
<feature type="region of interest" description="Disordered" evidence="11">
    <location>
        <begin position="1"/>
        <end position="45"/>
    </location>
</feature>
<evidence type="ECO:0000313" key="12">
    <source>
        <dbReference type="EMBL" id="KAJ8750658.1"/>
    </source>
</evidence>
<evidence type="ECO:0000313" key="13">
    <source>
        <dbReference type="Proteomes" id="UP001159364"/>
    </source>
</evidence>
<evidence type="ECO:0000256" key="8">
    <source>
        <dbReference type="ARBA" id="ARBA00023004"/>
    </source>
</evidence>
<dbReference type="InterPro" id="IPR001128">
    <property type="entry name" value="Cyt_P450"/>
</dbReference>
<evidence type="ECO:0000256" key="4">
    <source>
        <dbReference type="ARBA" id="ARBA00022692"/>
    </source>
</evidence>
<evidence type="ECO:0008006" key="14">
    <source>
        <dbReference type="Google" id="ProtNLM"/>
    </source>
</evidence>
<dbReference type="GO" id="GO:0016020">
    <property type="term" value="C:membrane"/>
    <property type="evidence" value="ECO:0007669"/>
    <property type="project" value="UniProtKB-SubCell"/>
</dbReference>
<protein>
    <recommendedName>
        <fullName evidence="14">Cytochrome P450</fullName>
    </recommendedName>
</protein>
<dbReference type="PANTHER" id="PTHR47947">
    <property type="entry name" value="CYTOCHROME P450 82C3-RELATED"/>
    <property type="match status" value="1"/>
</dbReference>
<evidence type="ECO:0000256" key="10">
    <source>
        <dbReference type="ARBA" id="ARBA00023136"/>
    </source>
</evidence>
<dbReference type="Proteomes" id="UP001159364">
    <property type="component" value="Linkage Group LG11"/>
</dbReference>
<dbReference type="AlphaFoldDB" id="A0AAV8SEP2"/>
<evidence type="ECO:0000256" key="5">
    <source>
        <dbReference type="ARBA" id="ARBA00022723"/>
    </source>
</evidence>
<dbReference type="GO" id="GO:0004497">
    <property type="term" value="F:monooxygenase activity"/>
    <property type="evidence" value="ECO:0007669"/>
    <property type="project" value="UniProtKB-KW"/>
</dbReference>
<dbReference type="Gene3D" id="1.10.630.10">
    <property type="entry name" value="Cytochrome P450"/>
    <property type="match status" value="1"/>
</dbReference>
<dbReference type="Pfam" id="PF00067">
    <property type="entry name" value="p450"/>
    <property type="match status" value="1"/>
</dbReference>
<name>A0AAV8SEP2_9ROSI</name>
<dbReference type="GO" id="GO:0016705">
    <property type="term" value="F:oxidoreductase activity, acting on paired donors, with incorporation or reduction of molecular oxygen"/>
    <property type="evidence" value="ECO:0007669"/>
    <property type="project" value="InterPro"/>
</dbReference>
<keyword evidence="4" id="KW-0812">Transmembrane</keyword>
<dbReference type="InterPro" id="IPR050651">
    <property type="entry name" value="Plant_Cytochrome_P450_Monoox"/>
</dbReference>
<reference evidence="12 13" key="1">
    <citation type="submission" date="2021-09" db="EMBL/GenBank/DDBJ databases">
        <title>Genomic insights and catalytic innovation underlie evolution of tropane alkaloids biosynthesis.</title>
        <authorList>
            <person name="Wang Y.-J."/>
            <person name="Tian T."/>
            <person name="Huang J.-P."/>
            <person name="Huang S.-X."/>
        </authorList>
    </citation>
    <scope>NUCLEOTIDE SEQUENCE [LARGE SCALE GENOMIC DNA]</scope>
    <source>
        <strain evidence="12">KIB-2018</strain>
        <tissue evidence="12">Leaf</tissue>
    </source>
</reference>
<dbReference type="GO" id="GO:0005506">
    <property type="term" value="F:iron ion binding"/>
    <property type="evidence" value="ECO:0007669"/>
    <property type="project" value="InterPro"/>
</dbReference>
<feature type="compositionally biased region" description="Basic and acidic residues" evidence="11">
    <location>
        <begin position="9"/>
        <end position="33"/>
    </location>
</feature>
<comment type="similarity">
    <text evidence="2">Belongs to the cytochrome P450 family.</text>
</comment>
<keyword evidence="5" id="KW-0479">Metal-binding</keyword>
<keyword evidence="3" id="KW-0349">Heme</keyword>
<evidence type="ECO:0000256" key="6">
    <source>
        <dbReference type="ARBA" id="ARBA00022989"/>
    </source>
</evidence>
<sequence>MANLLNNPDKLKKARDELDKEVGQDRLVDEPDLPKPTSPLLDPDMASEDCVIGGYDVPKGTILLANAFTLHIDPTLWEDPDTFIPERFETEGGSLAHKFIAFGIGKKIMSWNKFGQPCSGIGVGSMIQCYDWKRVTDEKLDMTEGEGITMPMVVPIEAMCRPRPLLSKVLAQAEQ</sequence>
<dbReference type="PRINTS" id="PR00463">
    <property type="entry name" value="EP450I"/>
</dbReference>
<dbReference type="SUPFAM" id="SSF48264">
    <property type="entry name" value="Cytochrome P450"/>
    <property type="match status" value="1"/>
</dbReference>
<keyword evidence="13" id="KW-1185">Reference proteome</keyword>
<evidence type="ECO:0000256" key="3">
    <source>
        <dbReference type="ARBA" id="ARBA00022617"/>
    </source>
</evidence>
<evidence type="ECO:0000256" key="11">
    <source>
        <dbReference type="SAM" id="MobiDB-lite"/>
    </source>
</evidence>
<proteinExistence type="inferred from homology"/>
<evidence type="ECO:0000256" key="1">
    <source>
        <dbReference type="ARBA" id="ARBA00004167"/>
    </source>
</evidence>
<keyword evidence="6" id="KW-1133">Transmembrane helix</keyword>
<evidence type="ECO:0000256" key="7">
    <source>
        <dbReference type="ARBA" id="ARBA00023002"/>
    </source>
</evidence>
<dbReference type="PANTHER" id="PTHR47947:SF62">
    <property type="entry name" value="CYTOCHROME P450, FAMILY 81, SUBFAMILY D, POLYPEPTIDE 5"/>
    <property type="match status" value="1"/>
</dbReference>
<evidence type="ECO:0000256" key="2">
    <source>
        <dbReference type="ARBA" id="ARBA00010617"/>
    </source>
</evidence>
<accession>A0AAV8SEP2</accession>
<dbReference type="InterPro" id="IPR036396">
    <property type="entry name" value="Cyt_P450_sf"/>
</dbReference>
<dbReference type="InterPro" id="IPR002401">
    <property type="entry name" value="Cyt_P450_E_grp-I"/>
</dbReference>
<keyword evidence="8" id="KW-0408">Iron</keyword>
<keyword evidence="9" id="KW-0503">Monooxygenase</keyword>